<dbReference type="GO" id="GO:0006520">
    <property type="term" value="P:amino acid metabolic process"/>
    <property type="evidence" value="ECO:0007669"/>
    <property type="project" value="InterPro"/>
</dbReference>
<evidence type="ECO:0000313" key="2">
    <source>
        <dbReference type="EMBL" id="CEK92495.1"/>
    </source>
</evidence>
<accession>A0A0B7BK50</accession>
<gene>
    <name evidence="2" type="primary">ORF188613</name>
</gene>
<dbReference type="InterPro" id="IPR010977">
    <property type="entry name" value="Aromatic_deC"/>
</dbReference>
<name>A0A0B7BK50_9EUPU</name>
<dbReference type="GO" id="GO:0016831">
    <property type="term" value="F:carboxy-lyase activity"/>
    <property type="evidence" value="ECO:0007669"/>
    <property type="project" value="UniProtKB-KW"/>
</dbReference>
<reference evidence="2" key="1">
    <citation type="submission" date="2014-12" db="EMBL/GenBank/DDBJ databases">
        <title>Insight into the proteome of Arion vulgaris.</title>
        <authorList>
            <person name="Aradska J."/>
            <person name="Bulat T."/>
            <person name="Smidak R."/>
            <person name="Sarate P."/>
            <person name="Gangsoo J."/>
            <person name="Sialana F."/>
            <person name="Bilban M."/>
            <person name="Lubec G."/>
        </authorList>
    </citation>
    <scope>NUCLEOTIDE SEQUENCE</scope>
    <source>
        <tissue evidence="2">Skin</tissue>
    </source>
</reference>
<dbReference type="PRINTS" id="PR00800">
    <property type="entry name" value="YHDCRBOXLASE"/>
</dbReference>
<dbReference type="SUPFAM" id="SSF53383">
    <property type="entry name" value="PLP-dependent transferases"/>
    <property type="match status" value="1"/>
</dbReference>
<dbReference type="GO" id="GO:0005737">
    <property type="term" value="C:cytoplasm"/>
    <property type="evidence" value="ECO:0007669"/>
    <property type="project" value="TreeGrafter"/>
</dbReference>
<keyword evidence="1" id="KW-0210">Decarboxylase</keyword>
<dbReference type="PANTHER" id="PTHR11999">
    <property type="entry name" value="GROUP II PYRIDOXAL-5-PHOSPHATE DECARBOXYLASE"/>
    <property type="match status" value="1"/>
</dbReference>
<dbReference type="Gene3D" id="1.20.1340.10">
    <property type="entry name" value="dopa decarboxylase, N-terminal domain"/>
    <property type="match status" value="1"/>
</dbReference>
<evidence type="ECO:0000256" key="1">
    <source>
        <dbReference type="ARBA" id="ARBA00022793"/>
    </source>
</evidence>
<sequence length="94" mass="10862">MDPKEFRSQGREMVDYIADYIETIDRRIPMPDVVPGYLRELIPEEAPEIGECWDEVKKDLDRAIMPGVTLAQPPFPCILPNCKFVPCHFGRHAF</sequence>
<dbReference type="AlphaFoldDB" id="A0A0B7BK50"/>
<keyword evidence="1" id="KW-0456">Lyase</keyword>
<protein>
    <submittedName>
        <fullName evidence="2">Uncharacterized protein</fullName>
    </submittedName>
</protein>
<organism evidence="2">
    <name type="scientific">Arion vulgaris</name>
    <dbReference type="NCBI Taxonomy" id="1028688"/>
    <lineage>
        <taxon>Eukaryota</taxon>
        <taxon>Metazoa</taxon>
        <taxon>Spiralia</taxon>
        <taxon>Lophotrochozoa</taxon>
        <taxon>Mollusca</taxon>
        <taxon>Gastropoda</taxon>
        <taxon>Heterobranchia</taxon>
        <taxon>Euthyneura</taxon>
        <taxon>Panpulmonata</taxon>
        <taxon>Eupulmonata</taxon>
        <taxon>Stylommatophora</taxon>
        <taxon>Helicina</taxon>
        <taxon>Arionoidea</taxon>
        <taxon>Arionidae</taxon>
        <taxon>Arion</taxon>
    </lineage>
</organism>
<dbReference type="EMBL" id="HACG01045630">
    <property type="protein sequence ID" value="CEK92495.1"/>
    <property type="molecule type" value="Transcribed_RNA"/>
</dbReference>
<dbReference type="InterPro" id="IPR015424">
    <property type="entry name" value="PyrdxlP-dep_Trfase"/>
</dbReference>
<proteinExistence type="predicted"/>
<dbReference type="PANTHER" id="PTHR11999:SF70">
    <property type="entry name" value="MIP05841P"/>
    <property type="match status" value="1"/>
</dbReference>